<evidence type="ECO:0000313" key="4">
    <source>
        <dbReference type="Proteomes" id="UP000256345"/>
    </source>
</evidence>
<evidence type="ECO:0000313" key="3">
    <source>
        <dbReference type="EMBL" id="REG31883.1"/>
    </source>
</evidence>
<feature type="coiled-coil region" evidence="1">
    <location>
        <begin position="245"/>
        <end position="272"/>
    </location>
</feature>
<gene>
    <name evidence="3" type="ORF">ATI61_105210</name>
</gene>
<evidence type="ECO:0000256" key="1">
    <source>
        <dbReference type="SAM" id="Coils"/>
    </source>
</evidence>
<feature type="region of interest" description="Disordered" evidence="2">
    <location>
        <begin position="1"/>
        <end position="102"/>
    </location>
</feature>
<evidence type="ECO:0000256" key="2">
    <source>
        <dbReference type="SAM" id="MobiDB-lite"/>
    </source>
</evidence>
<accession>A0ABX9K214</accession>
<proteinExistence type="predicted"/>
<dbReference type="Proteomes" id="UP000256345">
    <property type="component" value="Unassembled WGS sequence"/>
</dbReference>
<comment type="caution">
    <text evidence="3">The sequence shown here is derived from an EMBL/GenBank/DDBJ whole genome shotgun (WGS) entry which is preliminary data.</text>
</comment>
<keyword evidence="4" id="KW-1185">Reference proteome</keyword>
<name>A0ABX9K214_9BACT</name>
<dbReference type="EMBL" id="QUMU01000005">
    <property type="protein sequence ID" value="REG31883.1"/>
    <property type="molecule type" value="Genomic_DNA"/>
</dbReference>
<organism evidence="3 4">
    <name type="scientific">Archangium gephyra</name>
    <dbReference type="NCBI Taxonomy" id="48"/>
    <lineage>
        <taxon>Bacteria</taxon>
        <taxon>Pseudomonadati</taxon>
        <taxon>Myxococcota</taxon>
        <taxon>Myxococcia</taxon>
        <taxon>Myxococcales</taxon>
        <taxon>Cystobacterineae</taxon>
        <taxon>Archangiaceae</taxon>
        <taxon>Archangium</taxon>
    </lineage>
</organism>
<sequence length="301" mass="32535">MPPPPSKPKGPTRGVPLGQDDDEPTKIEPRRLGLPKPPARSRGDGFDTSDVPTNPGRPVFDKPRGNPGMPSLSGETTSPGSPAFTGVAPEVRQSRWHDRSAAPRGVLPAEAVLKGLDEALQKAGQARVPVGPVREQLKADWLPLLRQVVEQAGGDGMDAYVTQLLSPPGRQAVTPLVDALASGMERLEAATDAETLRARAQELRVLVARTLEDAAPSPISLELQERELDGRVDVDTLLSIRFASSAELATRRARAEKTLEDLRQQMRALQGVQPDGLFSNFARVKVEKRVMDAEARRRGGR</sequence>
<feature type="compositionally biased region" description="Basic and acidic residues" evidence="2">
    <location>
        <begin position="92"/>
        <end position="101"/>
    </location>
</feature>
<reference evidence="3 4" key="1">
    <citation type="submission" date="2018-08" db="EMBL/GenBank/DDBJ databases">
        <title>Genomic Encyclopedia of Archaeal and Bacterial Type Strains, Phase II (KMG-II): from individual species to whole genera.</title>
        <authorList>
            <person name="Goeker M."/>
        </authorList>
    </citation>
    <scope>NUCLEOTIDE SEQUENCE [LARGE SCALE GENOMIC DNA]</scope>
    <source>
        <strain evidence="3 4">DSM 2261</strain>
    </source>
</reference>
<protein>
    <submittedName>
        <fullName evidence="3">Uncharacterized protein</fullName>
    </submittedName>
</protein>
<keyword evidence="1" id="KW-0175">Coiled coil</keyword>